<comment type="caution">
    <text evidence="2">The sequence shown here is derived from an EMBL/GenBank/DDBJ whole genome shotgun (WGS) entry which is preliminary data.</text>
</comment>
<protein>
    <submittedName>
        <fullName evidence="2">Uncharacterized protein</fullName>
    </submittedName>
</protein>
<keyword evidence="3" id="KW-1185">Reference proteome</keyword>
<sequence>MRPGSLNERLQHLAEQAGVPYIDGKKVTSHSWRAGANGDMIDAGVPLAERNGAGRWGDHTPPTPSTTAATVPAPATRWGRCRCTAGRPQLRVHRVRHLPVPKPGCRWLPLMFRY</sequence>
<gene>
    <name evidence="2" type="ORF">ACFPEN_34150</name>
</gene>
<evidence type="ECO:0000313" key="3">
    <source>
        <dbReference type="Proteomes" id="UP001595990"/>
    </source>
</evidence>
<organism evidence="2 3">
    <name type="scientific">Streptomyces ehimensis</name>
    <dbReference type="NCBI Taxonomy" id="68195"/>
    <lineage>
        <taxon>Bacteria</taxon>
        <taxon>Bacillati</taxon>
        <taxon>Actinomycetota</taxon>
        <taxon>Actinomycetes</taxon>
        <taxon>Kitasatosporales</taxon>
        <taxon>Streptomycetaceae</taxon>
        <taxon>Streptomyces</taxon>
    </lineage>
</organism>
<evidence type="ECO:0000256" key="1">
    <source>
        <dbReference type="SAM" id="MobiDB-lite"/>
    </source>
</evidence>
<feature type="region of interest" description="Disordered" evidence="1">
    <location>
        <begin position="49"/>
        <end position="72"/>
    </location>
</feature>
<name>A0ABV9BUV1_9ACTN</name>
<reference evidence="3" key="1">
    <citation type="journal article" date="2019" name="Int. J. Syst. Evol. Microbiol.">
        <title>The Global Catalogue of Microorganisms (GCM) 10K type strain sequencing project: providing services to taxonomists for standard genome sequencing and annotation.</title>
        <authorList>
            <consortium name="The Broad Institute Genomics Platform"/>
            <consortium name="The Broad Institute Genome Sequencing Center for Infectious Disease"/>
            <person name="Wu L."/>
            <person name="Ma J."/>
        </authorList>
    </citation>
    <scope>NUCLEOTIDE SEQUENCE [LARGE SCALE GENOMIC DNA]</scope>
    <source>
        <strain evidence="3">CECT 8064</strain>
    </source>
</reference>
<dbReference type="EMBL" id="JBHSFS010000028">
    <property type="protein sequence ID" value="MFC4517915.1"/>
    <property type="molecule type" value="Genomic_DNA"/>
</dbReference>
<dbReference type="RefSeq" id="WP_417924322.1">
    <property type="nucleotide sequence ID" value="NZ_JBHSFS010000028.1"/>
</dbReference>
<evidence type="ECO:0000313" key="2">
    <source>
        <dbReference type="EMBL" id="MFC4517915.1"/>
    </source>
</evidence>
<accession>A0ABV9BUV1</accession>
<proteinExistence type="predicted"/>
<dbReference type="Proteomes" id="UP001595990">
    <property type="component" value="Unassembled WGS sequence"/>
</dbReference>